<dbReference type="RefSeq" id="WP_253661695.1">
    <property type="nucleotide sequence ID" value="NZ_BAAAJQ010000001.1"/>
</dbReference>
<evidence type="ECO:0000313" key="1">
    <source>
        <dbReference type="EMBL" id="MCP2176745.1"/>
    </source>
</evidence>
<evidence type="ECO:0008006" key="3">
    <source>
        <dbReference type="Google" id="ProtNLM"/>
    </source>
</evidence>
<dbReference type="EMBL" id="JAMTCJ010000002">
    <property type="protein sequence ID" value="MCP2176745.1"/>
    <property type="molecule type" value="Genomic_DNA"/>
</dbReference>
<accession>A0ABT1HHY2</accession>
<proteinExistence type="predicted"/>
<dbReference type="InterPro" id="IPR019719">
    <property type="entry name" value="DUF2599"/>
</dbReference>
<dbReference type="Pfam" id="PF10783">
    <property type="entry name" value="DUF2599"/>
    <property type="match status" value="1"/>
</dbReference>
<reference evidence="1 2" key="1">
    <citation type="submission" date="2022-06" db="EMBL/GenBank/DDBJ databases">
        <title>Genomic Encyclopedia of Archaeal and Bacterial Type Strains, Phase II (KMG-II): from individual species to whole genera.</title>
        <authorList>
            <person name="Goeker M."/>
        </authorList>
    </citation>
    <scope>NUCLEOTIDE SEQUENCE [LARGE SCALE GENOMIC DNA]</scope>
    <source>
        <strain evidence="1 2">DSM 44693</strain>
    </source>
</reference>
<organism evidence="1 2">
    <name type="scientific">Williamsia maris</name>
    <dbReference type="NCBI Taxonomy" id="72806"/>
    <lineage>
        <taxon>Bacteria</taxon>
        <taxon>Bacillati</taxon>
        <taxon>Actinomycetota</taxon>
        <taxon>Actinomycetes</taxon>
        <taxon>Mycobacteriales</taxon>
        <taxon>Nocardiaceae</taxon>
        <taxon>Williamsia</taxon>
    </lineage>
</organism>
<comment type="caution">
    <text evidence="1">The sequence shown here is derived from an EMBL/GenBank/DDBJ whole genome shotgun (WGS) entry which is preliminary data.</text>
</comment>
<keyword evidence="2" id="KW-1185">Reference proteome</keyword>
<sequence length="146" mass="15473">MSASFLVVVAALLAGCGESAPGPSAVSSSSSAPPEVVTSSVPVALPPFIERTTWVQTPLGRSLQVVPTASGRRAQGADDEDAAWKEVVAKDATADSPGMRMQFGCHWIFARILEPNKPSWNLEPWRPVVTDREMVDARCNPGGAEE</sequence>
<gene>
    <name evidence="1" type="ORF">LX13_002564</name>
</gene>
<dbReference type="Proteomes" id="UP001206895">
    <property type="component" value="Unassembled WGS sequence"/>
</dbReference>
<protein>
    <recommendedName>
        <fullName evidence="3">DUF2599 domain-containing protein</fullName>
    </recommendedName>
</protein>
<name>A0ABT1HHY2_9NOCA</name>
<evidence type="ECO:0000313" key="2">
    <source>
        <dbReference type="Proteomes" id="UP001206895"/>
    </source>
</evidence>